<sequence>MRLVAIACGVAVAASLIFGGTSRDGVPAIMVGLGAAPLLVALLIEPQALARARAVLAPLVLVVAIPLLQLVPLPPMLWQILPGRAPIVETYAAASLPLPWLAISIAPGATERSLLALVAPLAIFLGALACRREERRGLFGLVLLAGAGSALLEFLQIMDGPDSALRFYPPSDGSVGVGVFANRNHAAALLYCAIPIAAVALDLSRGRRPALRLAALAGFYLALVLGLMMTGSRSALILGAAAFVMTAALILRESLEDLAGERRSALLASAGFAVAAILLAPAFGLTTILDRLTAQEAGAGDRASLARISFDAARSFFPFGSGLGTFERVFPLFQPREAIAPAVINHAHDDLLELTLETGLPGLLVIAGTLALAMLCALRNRREPDASKRRERVAAAIALALLGAHSLLDYPLRMPALSAVFALCAATLAGPLDTVPKRERRRGESGGGGAARPHLDEARASAETRARPTDHARRPSRRSRRDPETVA</sequence>
<evidence type="ECO:0000256" key="2">
    <source>
        <dbReference type="ARBA" id="ARBA00022692"/>
    </source>
</evidence>
<dbReference type="PANTHER" id="PTHR37422:SF23">
    <property type="entry name" value="TEICHURONIC ACID BIOSYNTHESIS PROTEIN TUAE"/>
    <property type="match status" value="1"/>
</dbReference>
<feature type="transmembrane region" description="Helical" evidence="6">
    <location>
        <begin position="210"/>
        <end position="229"/>
    </location>
</feature>
<reference evidence="9" key="1">
    <citation type="submission" date="2017-10" db="EMBL/GenBank/DDBJ databases">
        <title>Completed PacBio SMRT sequence of Methylosinus trichosporium OB3b reveals presence of a third large plasmid.</title>
        <authorList>
            <person name="Charles T.C."/>
            <person name="Lynch M.D.J."/>
            <person name="Heil J.R."/>
            <person name="Cheng J."/>
        </authorList>
    </citation>
    <scope>NUCLEOTIDE SEQUENCE [LARGE SCALE GENOMIC DNA]</scope>
    <source>
        <strain evidence="9">OB3b</strain>
    </source>
</reference>
<dbReference type="Pfam" id="PF04932">
    <property type="entry name" value="Wzy_C"/>
    <property type="match status" value="1"/>
</dbReference>
<dbReference type="InterPro" id="IPR007016">
    <property type="entry name" value="O-antigen_ligase-rel_domated"/>
</dbReference>
<evidence type="ECO:0000313" key="8">
    <source>
        <dbReference type="EMBL" id="ATQ66919.1"/>
    </source>
</evidence>
<feature type="transmembrane region" description="Helical" evidence="6">
    <location>
        <begin position="137"/>
        <end position="158"/>
    </location>
</feature>
<keyword evidence="3 6" id="KW-1133">Transmembrane helix</keyword>
<name>A0A2D2CW87_METT3</name>
<evidence type="ECO:0000256" key="6">
    <source>
        <dbReference type="SAM" id="Phobius"/>
    </source>
</evidence>
<keyword evidence="9" id="KW-1185">Reference proteome</keyword>
<feature type="transmembrane region" description="Helical" evidence="6">
    <location>
        <begin position="359"/>
        <end position="378"/>
    </location>
</feature>
<gene>
    <name evidence="8" type="ORF">CQW49_02695</name>
</gene>
<dbReference type="AlphaFoldDB" id="A0A2D2CW87"/>
<feature type="domain" description="O-antigen ligase-related" evidence="7">
    <location>
        <begin position="221"/>
        <end position="366"/>
    </location>
</feature>
<dbReference type="GO" id="GO:0016020">
    <property type="term" value="C:membrane"/>
    <property type="evidence" value="ECO:0007669"/>
    <property type="project" value="UniProtKB-SubCell"/>
</dbReference>
<feature type="transmembrane region" description="Helical" evidence="6">
    <location>
        <begin position="52"/>
        <end position="71"/>
    </location>
</feature>
<dbReference type="STRING" id="595536.GCA_000178815_00410"/>
<evidence type="ECO:0000256" key="3">
    <source>
        <dbReference type="ARBA" id="ARBA00022989"/>
    </source>
</evidence>
<protein>
    <recommendedName>
        <fullName evidence="7">O-antigen ligase-related domain-containing protein</fullName>
    </recommendedName>
</protein>
<dbReference type="RefSeq" id="WP_003612493.1">
    <property type="nucleotide sequence ID" value="NZ_ADVE02000001.1"/>
</dbReference>
<feature type="transmembrane region" description="Helical" evidence="6">
    <location>
        <begin position="235"/>
        <end position="252"/>
    </location>
</feature>
<keyword evidence="2 6" id="KW-0812">Transmembrane</keyword>
<evidence type="ECO:0000256" key="4">
    <source>
        <dbReference type="ARBA" id="ARBA00023136"/>
    </source>
</evidence>
<keyword evidence="4 6" id="KW-0472">Membrane</keyword>
<feature type="compositionally biased region" description="Basic and acidic residues" evidence="5">
    <location>
        <begin position="453"/>
        <end position="473"/>
    </location>
</feature>
<organism evidence="8 9">
    <name type="scientific">Methylosinus trichosporium (strain ATCC 35070 / NCIMB 11131 / UNIQEM 75 / OB3b)</name>
    <dbReference type="NCBI Taxonomy" id="595536"/>
    <lineage>
        <taxon>Bacteria</taxon>
        <taxon>Pseudomonadati</taxon>
        <taxon>Pseudomonadota</taxon>
        <taxon>Alphaproteobacteria</taxon>
        <taxon>Hyphomicrobiales</taxon>
        <taxon>Methylocystaceae</taxon>
        <taxon>Methylosinus</taxon>
    </lineage>
</organism>
<dbReference type="InterPro" id="IPR051533">
    <property type="entry name" value="WaaL-like"/>
</dbReference>
<feature type="transmembrane region" description="Helical" evidence="6">
    <location>
        <begin position="390"/>
        <end position="408"/>
    </location>
</feature>
<evidence type="ECO:0000256" key="5">
    <source>
        <dbReference type="SAM" id="MobiDB-lite"/>
    </source>
</evidence>
<dbReference type="PANTHER" id="PTHR37422">
    <property type="entry name" value="TEICHURONIC ACID BIOSYNTHESIS PROTEIN TUAE"/>
    <property type="match status" value="1"/>
</dbReference>
<dbReference type="KEGG" id="mtw:CQW49_02695"/>
<feature type="transmembrane region" description="Helical" evidence="6">
    <location>
        <begin position="29"/>
        <end position="45"/>
    </location>
</feature>
<feature type="region of interest" description="Disordered" evidence="5">
    <location>
        <begin position="435"/>
        <end position="487"/>
    </location>
</feature>
<comment type="subcellular location">
    <subcellularLocation>
        <location evidence="1">Membrane</location>
        <topology evidence="1">Multi-pass membrane protein</topology>
    </subcellularLocation>
</comment>
<dbReference type="Proteomes" id="UP000230709">
    <property type="component" value="Chromosome"/>
</dbReference>
<feature type="transmembrane region" description="Helical" evidence="6">
    <location>
        <begin position="414"/>
        <end position="432"/>
    </location>
</feature>
<accession>A0A2D2CW87</accession>
<feature type="transmembrane region" description="Helical" evidence="6">
    <location>
        <begin position="113"/>
        <end position="130"/>
    </location>
</feature>
<evidence type="ECO:0000313" key="9">
    <source>
        <dbReference type="Proteomes" id="UP000230709"/>
    </source>
</evidence>
<feature type="transmembrane region" description="Helical" evidence="6">
    <location>
        <begin position="185"/>
        <end position="203"/>
    </location>
</feature>
<proteinExistence type="predicted"/>
<feature type="transmembrane region" description="Helical" evidence="6">
    <location>
        <begin position="264"/>
        <end position="283"/>
    </location>
</feature>
<feature type="compositionally biased region" description="Basic and acidic residues" evidence="5">
    <location>
        <begin position="435"/>
        <end position="444"/>
    </location>
</feature>
<dbReference type="EMBL" id="CP023737">
    <property type="protein sequence ID" value="ATQ66919.1"/>
    <property type="molecule type" value="Genomic_DNA"/>
</dbReference>
<evidence type="ECO:0000259" key="7">
    <source>
        <dbReference type="Pfam" id="PF04932"/>
    </source>
</evidence>
<evidence type="ECO:0000256" key="1">
    <source>
        <dbReference type="ARBA" id="ARBA00004141"/>
    </source>
</evidence>